<evidence type="ECO:0000256" key="1">
    <source>
        <dbReference type="ARBA" id="ARBA00023015"/>
    </source>
</evidence>
<dbReference type="SUPFAM" id="SSF46689">
    <property type="entry name" value="Homeodomain-like"/>
    <property type="match status" value="1"/>
</dbReference>
<dbReference type="PANTHER" id="PTHR43280">
    <property type="entry name" value="ARAC-FAMILY TRANSCRIPTIONAL REGULATOR"/>
    <property type="match status" value="1"/>
</dbReference>
<dbReference type="EMBL" id="VKKY01000003">
    <property type="protein sequence ID" value="KAA3436337.1"/>
    <property type="molecule type" value="Genomic_DNA"/>
</dbReference>
<dbReference type="InterPro" id="IPR018062">
    <property type="entry name" value="HTH_AraC-typ_CS"/>
</dbReference>
<dbReference type="InterPro" id="IPR042557">
    <property type="entry name" value="SCO4226"/>
</dbReference>
<dbReference type="GO" id="GO:0003700">
    <property type="term" value="F:DNA-binding transcription factor activity"/>
    <property type="evidence" value="ECO:0007669"/>
    <property type="project" value="InterPro"/>
</dbReference>
<proteinExistence type="predicted"/>
<gene>
    <name evidence="5" type="ORF">FOA19_18240</name>
</gene>
<dbReference type="InterPro" id="IPR009057">
    <property type="entry name" value="Homeodomain-like_sf"/>
</dbReference>
<feature type="domain" description="HTH araC/xylS-type" evidence="4">
    <location>
        <begin position="263"/>
        <end position="366"/>
    </location>
</feature>
<comment type="caution">
    <text evidence="5">The sequence shown here is derived from an EMBL/GenBank/DDBJ whole genome shotgun (WGS) entry which is preliminary data.</text>
</comment>
<keyword evidence="3" id="KW-0804">Transcription</keyword>
<dbReference type="Pfam" id="PF12833">
    <property type="entry name" value="HTH_18"/>
    <property type="match status" value="1"/>
</dbReference>
<evidence type="ECO:0000313" key="5">
    <source>
        <dbReference type="EMBL" id="KAA3436337.1"/>
    </source>
</evidence>
<dbReference type="InterPro" id="IPR029787">
    <property type="entry name" value="Nucleotide_cyclase"/>
</dbReference>
<dbReference type="InterPro" id="IPR025336">
    <property type="entry name" value="SCO4226-like"/>
</dbReference>
<keyword evidence="2" id="KW-0238">DNA-binding</keyword>
<evidence type="ECO:0000259" key="4">
    <source>
        <dbReference type="PROSITE" id="PS01124"/>
    </source>
</evidence>
<dbReference type="OrthoDB" id="135231at2"/>
<evidence type="ECO:0000256" key="3">
    <source>
        <dbReference type="ARBA" id="ARBA00023163"/>
    </source>
</evidence>
<sequence length="369" mass="41899">MALYMDRHDVPETVTAETVAHIHQEDLKLQDKYGCKVLTYWYDESRKNAFCLIEAPNAQAIQELHNEAHGQIPNSIIEVNAGLVESFLGRIDDPEKTSDTDLNIIDDSALRTIMMLVFKQLEPAASSASPERALMHHHKEAILKLLETYGGNLVKQTEDFFLVSFKSVSNAVHAAFDIQLALKDGANHADRKNYDFKIGLHAGLPVTEQKSIFEDTIKLAQRMCQVIKGEVVVSSEVKELYNHQNSESLEKEKRLFCLTQTDERFLGLLSDYLESQWSNTNLKIDDFSKPLGCSKSQLYRKMMYLTGKSPNSFIIEYRLSEALRLLNKNNSNVADIAYQTGFSSPSYFSKSFKKKYGHLPSDYLAVQPR</sequence>
<keyword evidence="6" id="KW-1185">Reference proteome</keyword>
<dbReference type="Pfam" id="PF14026">
    <property type="entry name" value="SCO4226-like"/>
    <property type="match status" value="1"/>
</dbReference>
<dbReference type="PANTHER" id="PTHR43280:SF2">
    <property type="entry name" value="HTH-TYPE TRANSCRIPTIONAL REGULATOR EXSA"/>
    <property type="match status" value="1"/>
</dbReference>
<dbReference type="InterPro" id="IPR020449">
    <property type="entry name" value="Tscrpt_reg_AraC-type_HTH"/>
</dbReference>
<name>A0A5B6T8U1_9BACT</name>
<dbReference type="SMART" id="SM00342">
    <property type="entry name" value="HTH_ARAC"/>
    <property type="match status" value="1"/>
</dbReference>
<accession>A0A5B6T8U1</accession>
<protein>
    <submittedName>
        <fullName evidence="5">DUF4242 domain-containing protein</fullName>
    </submittedName>
</protein>
<dbReference type="PRINTS" id="PR00032">
    <property type="entry name" value="HTHARAC"/>
</dbReference>
<dbReference type="GO" id="GO:0043565">
    <property type="term" value="F:sequence-specific DNA binding"/>
    <property type="evidence" value="ECO:0007669"/>
    <property type="project" value="InterPro"/>
</dbReference>
<dbReference type="Gene3D" id="3.30.70.3090">
    <property type="entry name" value="ORF SCO4226, nickel-binding ferredoxin-like monomer"/>
    <property type="match status" value="1"/>
</dbReference>
<dbReference type="PROSITE" id="PS00041">
    <property type="entry name" value="HTH_ARAC_FAMILY_1"/>
    <property type="match status" value="1"/>
</dbReference>
<dbReference type="Gene3D" id="1.10.10.60">
    <property type="entry name" value="Homeodomain-like"/>
    <property type="match status" value="1"/>
</dbReference>
<dbReference type="SUPFAM" id="SSF55073">
    <property type="entry name" value="Nucleotide cyclase"/>
    <property type="match status" value="1"/>
</dbReference>
<dbReference type="RefSeq" id="WP_149092280.1">
    <property type="nucleotide sequence ID" value="NZ_VKKY01000003.1"/>
</dbReference>
<dbReference type="Proteomes" id="UP000324133">
    <property type="component" value="Unassembled WGS sequence"/>
</dbReference>
<dbReference type="Gene3D" id="3.30.70.1230">
    <property type="entry name" value="Nucleotide cyclase"/>
    <property type="match status" value="1"/>
</dbReference>
<dbReference type="AlphaFoldDB" id="A0A5B6T8U1"/>
<dbReference type="PROSITE" id="PS01124">
    <property type="entry name" value="HTH_ARAC_FAMILY_2"/>
    <property type="match status" value="1"/>
</dbReference>
<evidence type="ECO:0000256" key="2">
    <source>
        <dbReference type="ARBA" id="ARBA00023125"/>
    </source>
</evidence>
<evidence type="ECO:0000313" key="6">
    <source>
        <dbReference type="Proteomes" id="UP000324133"/>
    </source>
</evidence>
<organism evidence="5 6">
    <name type="scientific">Rufibacter hautae</name>
    <dbReference type="NCBI Taxonomy" id="2595005"/>
    <lineage>
        <taxon>Bacteria</taxon>
        <taxon>Pseudomonadati</taxon>
        <taxon>Bacteroidota</taxon>
        <taxon>Cytophagia</taxon>
        <taxon>Cytophagales</taxon>
        <taxon>Hymenobacteraceae</taxon>
        <taxon>Rufibacter</taxon>
    </lineage>
</organism>
<reference evidence="5 6" key="1">
    <citation type="submission" date="2019-07" db="EMBL/GenBank/DDBJ databases">
        <title>Rufibacter sp. nov., isolated from lake sediment.</title>
        <authorList>
            <person name="Qu J.-H."/>
        </authorList>
    </citation>
    <scope>NUCLEOTIDE SEQUENCE [LARGE SCALE GENOMIC DNA]</scope>
    <source>
        <strain evidence="5 6">NBS58-1</strain>
    </source>
</reference>
<keyword evidence="1" id="KW-0805">Transcription regulation</keyword>
<dbReference type="InterPro" id="IPR018060">
    <property type="entry name" value="HTH_AraC"/>
</dbReference>